<dbReference type="EnsemblMetazoa" id="AATE019108-RA">
    <property type="protein sequence ID" value="AATE019108-PA.1"/>
    <property type="gene ID" value="AATE019108"/>
</dbReference>
<proteinExistence type="predicted"/>
<evidence type="ECO:0000313" key="1">
    <source>
        <dbReference type="EnsemblMetazoa" id="AATE019108-PA.1"/>
    </source>
</evidence>
<name>A0A182JJA4_ANOAO</name>
<reference evidence="1" key="1">
    <citation type="submission" date="2022-08" db="UniProtKB">
        <authorList>
            <consortium name="EnsemblMetazoa"/>
        </authorList>
    </citation>
    <scope>IDENTIFICATION</scope>
    <source>
        <strain evidence="1">EBRO</strain>
    </source>
</reference>
<organism evidence="1">
    <name type="scientific">Anopheles atroparvus</name>
    <name type="common">European mosquito</name>
    <dbReference type="NCBI Taxonomy" id="41427"/>
    <lineage>
        <taxon>Eukaryota</taxon>
        <taxon>Metazoa</taxon>
        <taxon>Ecdysozoa</taxon>
        <taxon>Arthropoda</taxon>
        <taxon>Hexapoda</taxon>
        <taxon>Insecta</taxon>
        <taxon>Pterygota</taxon>
        <taxon>Neoptera</taxon>
        <taxon>Endopterygota</taxon>
        <taxon>Diptera</taxon>
        <taxon>Nematocera</taxon>
        <taxon>Culicoidea</taxon>
        <taxon>Culicidae</taxon>
        <taxon>Anophelinae</taxon>
        <taxon>Anopheles</taxon>
    </lineage>
</organism>
<sequence length="279" mass="31117">MHANCFRKDGHGFGDDSAQALTKTLLTYFGIQMGEVKDYDCDLDRVVWLLSPLANVPGGANSLNIFHNPYPPLGCIKLAFYCRKDETILGDLHYETHSIQMGEVKDYDCDLDRVVWLLSPLANVPGGANSLNIFHNPYPPLGCINLAFYCRKDETILGDLHYETHSVSSLVCPGFSILLAKGALSLQLRTNPAAEECKTVDRWLSLDLFVYRQNDFIFMYGCHQVSESLPVSIGAWILVDANATVAKRDRVLQIALLKLFGDLITETRTTRGDLKDVTP</sequence>
<accession>A0A182JJA4</accession>
<dbReference type="VEuPathDB" id="VectorBase:AATE019108"/>
<dbReference type="AlphaFoldDB" id="A0A182JJA4"/>
<protein>
    <submittedName>
        <fullName evidence="1">Uncharacterized protein</fullName>
    </submittedName>
</protein>